<proteinExistence type="predicted"/>
<feature type="signal peptide" evidence="1">
    <location>
        <begin position="1"/>
        <end position="29"/>
    </location>
</feature>
<evidence type="ECO:0000256" key="1">
    <source>
        <dbReference type="SAM" id="SignalP"/>
    </source>
</evidence>
<evidence type="ECO:0000313" key="2">
    <source>
        <dbReference type="EMBL" id="WTW60833.1"/>
    </source>
</evidence>
<sequence>MSGSRTAACSAALCSAAVLALAGAATAHADDTGSLTAEQISQRSHEALLGAKSLHITAKGDLGTPGSPTSFDLTLDRSGNCRGSVSLGPQGSVEIVKRGADVWMKPDAAFWKNQVPGGGSALASLVGNRYLKGTTNDPVLRNATDVCDLDTFQKYLDRSAKTPATGLTKGRPTTVDGIAVIPVTATEQGRTYTLDVAATGKPYPVRITVAKGNAAPDATVRFDGFDRPVPAATPSAAETVDISGLMSGTS</sequence>
<reference evidence="2" key="1">
    <citation type="submission" date="2022-10" db="EMBL/GenBank/DDBJ databases">
        <title>The complete genomes of actinobacterial strains from the NBC collection.</title>
        <authorList>
            <person name="Joergensen T.S."/>
            <person name="Alvarez Arevalo M."/>
            <person name="Sterndorff E.B."/>
            <person name="Faurdal D."/>
            <person name="Vuksanovic O."/>
            <person name="Mourched A.-S."/>
            <person name="Charusanti P."/>
            <person name="Shaw S."/>
            <person name="Blin K."/>
            <person name="Weber T."/>
        </authorList>
    </citation>
    <scope>NUCLEOTIDE SEQUENCE</scope>
    <source>
        <strain evidence="2">NBC_00003</strain>
    </source>
</reference>
<organism evidence="2">
    <name type="scientific">Streptomyces sp. NBC_00003</name>
    <dbReference type="NCBI Taxonomy" id="2903608"/>
    <lineage>
        <taxon>Bacteria</taxon>
        <taxon>Bacillati</taxon>
        <taxon>Actinomycetota</taxon>
        <taxon>Actinomycetes</taxon>
        <taxon>Kitasatosporales</taxon>
        <taxon>Streptomycetaceae</taxon>
        <taxon>Streptomyces</taxon>
    </lineage>
</organism>
<dbReference type="AlphaFoldDB" id="A0AAU2V0X3"/>
<protein>
    <recommendedName>
        <fullName evidence="3">Lipoprotein</fullName>
    </recommendedName>
</protein>
<keyword evidence="1" id="KW-0732">Signal</keyword>
<dbReference type="Gene3D" id="2.50.20.20">
    <property type="match status" value="1"/>
</dbReference>
<evidence type="ECO:0008006" key="3">
    <source>
        <dbReference type="Google" id="ProtNLM"/>
    </source>
</evidence>
<accession>A0AAU2V0X3</accession>
<dbReference type="EMBL" id="CP108318">
    <property type="protein sequence ID" value="WTW60833.1"/>
    <property type="molecule type" value="Genomic_DNA"/>
</dbReference>
<gene>
    <name evidence="2" type="ORF">OG549_09335</name>
</gene>
<name>A0AAU2V0X3_9ACTN</name>
<feature type="chain" id="PRO_5043894973" description="Lipoprotein" evidence="1">
    <location>
        <begin position="30"/>
        <end position="250"/>
    </location>
</feature>